<sequence>MTAGPGAVPMLNAAGGYTVLATEIRTAATNLQHQVLSLMHTWRGPAATRAQTAFLKNLAWMHELAAILDFAATRAGTQATAHTTAVAAMPPLPAILALQSATAKLIATNVMQTNNAFIAINTGIYFTMWMQAAAVMNSYASATVPNVVLPTPTIAPDIVSPVAAVGGGVSMLPEALMSMPTGPVGGGPAPSTAPAPNPGAGPNPPANPPVAPSTPTSPGNPTTPTTPDTSTPGTLNPVDGHAPEYGGYPGTETSEIPSEHGFLGTSPYSPTLAALHSGSMTGVGLAAMTTGGLSSMSGTSTGFRMPANWAARTATAFGIAPTSLPAQFVPATAPRGVSAPAAQTRRAHDRDDENARVFTPRDEYDVPELVPVSAVGVIEYDDTNH</sequence>
<feature type="compositionally biased region" description="Low complexity" evidence="2">
    <location>
        <begin position="213"/>
        <end position="234"/>
    </location>
</feature>
<evidence type="ECO:0000259" key="3">
    <source>
        <dbReference type="Pfam" id="PF00823"/>
    </source>
</evidence>
<comment type="similarity">
    <text evidence="1">Belongs to the mycobacterial PPE family.</text>
</comment>
<dbReference type="Pfam" id="PF00823">
    <property type="entry name" value="PPE"/>
    <property type="match status" value="1"/>
</dbReference>
<dbReference type="SUPFAM" id="SSF140459">
    <property type="entry name" value="PE/PPE dimer-like"/>
    <property type="match status" value="1"/>
</dbReference>
<dbReference type="Gene3D" id="1.20.1260.20">
    <property type="entry name" value="PPE superfamily"/>
    <property type="match status" value="1"/>
</dbReference>
<gene>
    <name evidence="4" type="ORF">JK358_35780</name>
</gene>
<feature type="compositionally biased region" description="Pro residues" evidence="2">
    <location>
        <begin position="191"/>
        <end position="212"/>
    </location>
</feature>
<feature type="region of interest" description="Disordered" evidence="2">
    <location>
        <begin position="181"/>
        <end position="264"/>
    </location>
</feature>
<name>A0ABS1MHM9_9NOCA</name>
<dbReference type="InterPro" id="IPR038332">
    <property type="entry name" value="PPE_sf"/>
</dbReference>
<evidence type="ECO:0000256" key="2">
    <source>
        <dbReference type="SAM" id="MobiDB-lite"/>
    </source>
</evidence>
<dbReference type="EMBL" id="JAERRJ010000019">
    <property type="protein sequence ID" value="MBL1079776.1"/>
    <property type="molecule type" value="Genomic_DNA"/>
</dbReference>
<evidence type="ECO:0000313" key="5">
    <source>
        <dbReference type="Proteomes" id="UP000602198"/>
    </source>
</evidence>
<accession>A0ABS1MHM9</accession>
<proteinExistence type="inferred from homology"/>
<feature type="domain" description="PPE" evidence="3">
    <location>
        <begin position="1"/>
        <end position="142"/>
    </location>
</feature>
<organism evidence="4 5">
    <name type="scientific">Nocardia acididurans</name>
    <dbReference type="NCBI Taxonomy" id="2802282"/>
    <lineage>
        <taxon>Bacteria</taxon>
        <taxon>Bacillati</taxon>
        <taxon>Actinomycetota</taxon>
        <taxon>Actinomycetes</taxon>
        <taxon>Mycobacteriales</taxon>
        <taxon>Nocardiaceae</taxon>
        <taxon>Nocardia</taxon>
    </lineage>
</organism>
<evidence type="ECO:0000313" key="4">
    <source>
        <dbReference type="EMBL" id="MBL1079776.1"/>
    </source>
</evidence>
<evidence type="ECO:0000256" key="1">
    <source>
        <dbReference type="ARBA" id="ARBA00010652"/>
    </source>
</evidence>
<protein>
    <submittedName>
        <fullName evidence="4">PPE family protein</fullName>
    </submittedName>
</protein>
<keyword evidence="5" id="KW-1185">Reference proteome</keyword>
<dbReference type="InterPro" id="IPR000030">
    <property type="entry name" value="PPE_dom"/>
</dbReference>
<dbReference type="Proteomes" id="UP000602198">
    <property type="component" value="Unassembled WGS sequence"/>
</dbReference>
<reference evidence="4 5" key="1">
    <citation type="submission" date="2021-01" db="EMBL/GenBank/DDBJ databases">
        <title>WGS of actinomycetes isolated from Thailand.</title>
        <authorList>
            <person name="Thawai C."/>
        </authorList>
    </citation>
    <scope>NUCLEOTIDE SEQUENCE [LARGE SCALE GENOMIC DNA]</scope>
    <source>
        <strain evidence="4 5">LPG 2</strain>
    </source>
</reference>
<comment type="caution">
    <text evidence="4">The sequence shown here is derived from an EMBL/GenBank/DDBJ whole genome shotgun (WGS) entry which is preliminary data.</text>
</comment>